<reference evidence="1 2" key="1">
    <citation type="journal article" date="2008" name="J. Bacteriol.">
        <title>The genome of Heliobacterium modesticaldum, a phototrophic representative of the Firmicutes containing the simplest photosynthetic apparatus.</title>
        <authorList>
            <person name="Sattley W.M."/>
            <person name="Madigan M.T."/>
            <person name="Swingley W.D."/>
            <person name="Cheung P.C."/>
            <person name="Clocksin K.M."/>
            <person name="Conrad A.L."/>
            <person name="Dejesa L.C."/>
            <person name="Honchak B.M."/>
            <person name="Jung D.O."/>
            <person name="Karbach L.E."/>
            <person name="Kurdoglu A."/>
            <person name="Lahiri S."/>
            <person name="Mastrian S.D."/>
            <person name="Page L.E."/>
            <person name="Taylor H.L."/>
            <person name="Wang Z.T."/>
            <person name="Raymond J."/>
            <person name="Chen M."/>
            <person name="Blankenship R.E."/>
            <person name="Touchman J.W."/>
        </authorList>
    </citation>
    <scope>NUCLEOTIDE SEQUENCE [LARGE SCALE GENOMIC DNA]</scope>
    <source>
        <strain evidence="2">ATCC 51547 / Ice1</strain>
    </source>
</reference>
<protein>
    <submittedName>
        <fullName evidence="1">Uncharacterized protein</fullName>
    </submittedName>
</protein>
<evidence type="ECO:0000313" key="1">
    <source>
        <dbReference type="EMBL" id="ABZ85223.1"/>
    </source>
</evidence>
<name>B0TBV0_HELMI</name>
<accession>B0TBV0</accession>
<evidence type="ECO:0000313" key="2">
    <source>
        <dbReference type="Proteomes" id="UP000008550"/>
    </source>
</evidence>
<gene>
    <name evidence="1" type="ORF">HM1_2694</name>
</gene>
<keyword evidence="2" id="KW-1185">Reference proteome</keyword>
<proteinExistence type="predicted"/>
<dbReference type="STRING" id="498761.HM1_2694"/>
<sequence length="41" mass="4765">MHPTLCCRLQKSARQMACRPPENWRTATILILLEPCILENL</sequence>
<dbReference type="EMBL" id="CP000930">
    <property type="protein sequence ID" value="ABZ85223.1"/>
    <property type="molecule type" value="Genomic_DNA"/>
</dbReference>
<dbReference type="AlphaFoldDB" id="B0TBV0"/>
<dbReference type="HOGENOM" id="CLU_3271020_0_0_9"/>
<dbReference type="KEGG" id="hmo:HM1_2694"/>
<organism evidence="1 2">
    <name type="scientific">Heliobacterium modesticaldum (strain ATCC 51547 / Ice1)</name>
    <dbReference type="NCBI Taxonomy" id="498761"/>
    <lineage>
        <taxon>Bacteria</taxon>
        <taxon>Bacillati</taxon>
        <taxon>Bacillota</taxon>
        <taxon>Clostridia</taxon>
        <taxon>Eubacteriales</taxon>
        <taxon>Heliobacteriaceae</taxon>
        <taxon>Heliomicrobium</taxon>
    </lineage>
</organism>
<dbReference type="Proteomes" id="UP000008550">
    <property type="component" value="Chromosome"/>
</dbReference>